<proteinExistence type="predicted"/>
<evidence type="ECO:0000313" key="1">
    <source>
        <dbReference type="EMBL" id="OEG70222.1"/>
    </source>
</evidence>
<dbReference type="AlphaFoldDB" id="A0A1E5II98"/>
<sequence length="82" mass="9328">MDTKVLAGEVSKISLEEEFAQEKLSPVIAIYRAENFEDAVEKAHRLVELCGAGHTSVLYTDERRQNRINAFAGRLRTCRIFD</sequence>
<evidence type="ECO:0008006" key="3">
    <source>
        <dbReference type="Google" id="ProtNLM"/>
    </source>
</evidence>
<keyword evidence="2" id="KW-1185">Reference proteome</keyword>
<dbReference type="EMBL" id="LNVX01000421">
    <property type="protein sequence ID" value="OEG70222.1"/>
    <property type="molecule type" value="Genomic_DNA"/>
</dbReference>
<dbReference type="GO" id="GO:0016620">
    <property type="term" value="F:oxidoreductase activity, acting on the aldehyde or oxo group of donors, NAD or NADP as acceptor"/>
    <property type="evidence" value="ECO:0007669"/>
    <property type="project" value="InterPro"/>
</dbReference>
<protein>
    <recommendedName>
        <fullName evidence="3">Aldehyde dehydrogenase domain-containing protein</fullName>
    </recommendedName>
</protein>
<name>A0A1E5II98_ENDTX</name>
<dbReference type="InterPro" id="IPR016161">
    <property type="entry name" value="Ald_DH/histidinol_DH"/>
</dbReference>
<dbReference type="SUPFAM" id="SSF53720">
    <property type="entry name" value="ALDH-like"/>
    <property type="match status" value="1"/>
</dbReference>
<gene>
    <name evidence="1" type="ORF">ATZ36_05525</name>
</gene>
<reference evidence="1 2" key="1">
    <citation type="submission" date="2015-11" db="EMBL/GenBank/DDBJ databases">
        <title>Evidence for parallel genomic evolution in an endosymbiosis of termite gut flagellates.</title>
        <authorList>
            <person name="Zheng H."/>
        </authorList>
    </citation>
    <scope>NUCLEOTIDE SEQUENCE [LARGE SCALE GENOMIC DNA]</scope>
    <source>
        <strain evidence="1 2">CET450</strain>
    </source>
</reference>
<organism evidence="1 2">
    <name type="scientific">Endomicrobium trichonymphae</name>
    <dbReference type="NCBI Taxonomy" id="1408204"/>
    <lineage>
        <taxon>Bacteria</taxon>
        <taxon>Pseudomonadati</taxon>
        <taxon>Elusimicrobiota</taxon>
        <taxon>Endomicrobiia</taxon>
        <taxon>Endomicrobiales</taxon>
        <taxon>Endomicrobiaceae</taxon>
        <taxon>Candidatus Endomicrobiellum</taxon>
    </lineage>
</organism>
<dbReference type="Proteomes" id="UP000095237">
    <property type="component" value="Unassembled WGS sequence"/>
</dbReference>
<comment type="caution">
    <text evidence="1">The sequence shown here is derived from an EMBL/GenBank/DDBJ whole genome shotgun (WGS) entry which is preliminary data.</text>
</comment>
<accession>A0A1E5II98</accession>
<evidence type="ECO:0000313" key="2">
    <source>
        <dbReference type="Proteomes" id="UP000095237"/>
    </source>
</evidence>
<dbReference type="InterPro" id="IPR016163">
    <property type="entry name" value="Ald_DH_C"/>
</dbReference>
<dbReference type="Gene3D" id="3.40.309.10">
    <property type="entry name" value="Aldehyde Dehydrogenase, Chain A, domain 2"/>
    <property type="match status" value="1"/>
</dbReference>